<dbReference type="Proteomes" id="UP001153148">
    <property type="component" value="Unassembled WGS sequence"/>
</dbReference>
<protein>
    <submittedName>
        <fullName evidence="1">Uncharacterized protein</fullName>
    </submittedName>
</protein>
<comment type="caution">
    <text evidence="1">The sequence shown here is derived from an EMBL/GenBank/DDBJ whole genome shotgun (WGS) entry which is preliminary data.</text>
</comment>
<dbReference type="EMBL" id="CAJPIN010046833">
    <property type="protein sequence ID" value="CAG2065793.1"/>
    <property type="molecule type" value="Genomic_DNA"/>
</dbReference>
<organism evidence="1 2">
    <name type="scientific">Timema podura</name>
    <name type="common">Walking stick</name>
    <dbReference type="NCBI Taxonomy" id="61482"/>
    <lineage>
        <taxon>Eukaryota</taxon>
        <taxon>Metazoa</taxon>
        <taxon>Ecdysozoa</taxon>
        <taxon>Arthropoda</taxon>
        <taxon>Hexapoda</taxon>
        <taxon>Insecta</taxon>
        <taxon>Pterygota</taxon>
        <taxon>Neoptera</taxon>
        <taxon>Polyneoptera</taxon>
        <taxon>Phasmatodea</taxon>
        <taxon>Timematodea</taxon>
        <taxon>Timematoidea</taxon>
        <taxon>Timematidae</taxon>
        <taxon>Timema</taxon>
    </lineage>
</organism>
<evidence type="ECO:0000313" key="1">
    <source>
        <dbReference type="EMBL" id="CAG2065793.1"/>
    </source>
</evidence>
<evidence type="ECO:0000313" key="2">
    <source>
        <dbReference type="Proteomes" id="UP001153148"/>
    </source>
</evidence>
<proteinExistence type="predicted"/>
<sequence>MASRSTWLGRLRNTCQPRLIIIRNVADHTMLRRNLARQIKLIFHVSVPKPKAD</sequence>
<name>A0ABN7PDC0_TIMPD</name>
<keyword evidence="2" id="KW-1185">Reference proteome</keyword>
<gene>
    <name evidence="1" type="ORF">TPAB3V08_LOCUS12736</name>
</gene>
<reference evidence="1" key="1">
    <citation type="submission" date="2021-03" db="EMBL/GenBank/DDBJ databases">
        <authorList>
            <person name="Tran Van P."/>
        </authorList>
    </citation>
    <scope>NUCLEOTIDE SEQUENCE</scope>
</reference>
<accession>A0ABN7PDC0</accession>